<protein>
    <submittedName>
        <fullName evidence="2">Uncharacterized protein</fullName>
    </submittedName>
</protein>
<gene>
    <name evidence="2" type="ORF">BGZ70_008457</name>
</gene>
<evidence type="ECO:0000256" key="1">
    <source>
        <dbReference type="SAM" id="SignalP"/>
    </source>
</evidence>
<dbReference type="AlphaFoldDB" id="A0A9P6M1J2"/>
<evidence type="ECO:0000313" key="2">
    <source>
        <dbReference type="EMBL" id="KAF9960869.1"/>
    </source>
</evidence>
<comment type="caution">
    <text evidence="2">The sequence shown here is derived from an EMBL/GenBank/DDBJ whole genome shotgun (WGS) entry which is preliminary data.</text>
</comment>
<feature type="signal peptide" evidence="1">
    <location>
        <begin position="1"/>
        <end position="18"/>
    </location>
</feature>
<dbReference type="Proteomes" id="UP000738359">
    <property type="component" value="Unassembled WGS sequence"/>
</dbReference>
<keyword evidence="1" id="KW-0732">Signal</keyword>
<feature type="non-terminal residue" evidence="2">
    <location>
        <position position="355"/>
    </location>
</feature>
<keyword evidence="3" id="KW-1185">Reference proteome</keyword>
<reference evidence="2" key="1">
    <citation type="journal article" date="2020" name="Fungal Divers.">
        <title>Resolving the Mortierellaceae phylogeny through synthesis of multi-gene phylogenetics and phylogenomics.</title>
        <authorList>
            <person name="Vandepol N."/>
            <person name="Liber J."/>
            <person name="Desiro A."/>
            <person name="Na H."/>
            <person name="Kennedy M."/>
            <person name="Barry K."/>
            <person name="Grigoriev I.V."/>
            <person name="Miller A.N."/>
            <person name="O'Donnell K."/>
            <person name="Stajich J.E."/>
            <person name="Bonito G."/>
        </authorList>
    </citation>
    <scope>NUCLEOTIDE SEQUENCE</scope>
    <source>
        <strain evidence="2">CK1249</strain>
    </source>
</reference>
<dbReference type="InterPro" id="IPR014867">
    <property type="entry name" value="Spore_coat_CotH_CotH2/3/7"/>
</dbReference>
<dbReference type="EMBL" id="JAAAHY010000608">
    <property type="protein sequence ID" value="KAF9960869.1"/>
    <property type="molecule type" value="Genomic_DNA"/>
</dbReference>
<accession>A0A9P6M1J2</accession>
<dbReference type="OrthoDB" id="10267127at2759"/>
<feature type="chain" id="PRO_5040267556" evidence="1">
    <location>
        <begin position="19"/>
        <end position="355"/>
    </location>
</feature>
<sequence length="355" mass="39300">MRFYLLPGLLAVISGALADVTYNVVGFPATDGSSFGVSVQGKVTKFTTSPETFPLWSGKVAGVTASSKYRYVSLAADGSVIEQESFSRAFANTQDTATLNEVYMRKPSKKLKKLPQVYSDVRPKPSSAFDDNQIGTIHMTADPTAYEEMMADPLNEDRKAIKATFKFINTHTTYSVAEAKVKISGHGSRKFKKVSLRIKFDEDKGETFFNRPIIKCRSSSNDPTQMREKVYFDILNSVGVPTAQGAYVRVYVNGKPYGLCLMAEDIETPYIRTTIHGGSLETKELGSLYQMGSHVIGYEASLMYNGSKTADYHPEIYSNKNLGDPTKNTKEEPMTQLIAFLKELMEYDPTMAGGE</sequence>
<name>A0A9P6M1J2_MORAP</name>
<dbReference type="Pfam" id="PF08757">
    <property type="entry name" value="CotH"/>
    <property type="match status" value="1"/>
</dbReference>
<organism evidence="2 3">
    <name type="scientific">Mortierella alpina</name>
    <name type="common">Oleaginous fungus</name>
    <name type="synonym">Mortierella renispora</name>
    <dbReference type="NCBI Taxonomy" id="64518"/>
    <lineage>
        <taxon>Eukaryota</taxon>
        <taxon>Fungi</taxon>
        <taxon>Fungi incertae sedis</taxon>
        <taxon>Mucoromycota</taxon>
        <taxon>Mortierellomycotina</taxon>
        <taxon>Mortierellomycetes</taxon>
        <taxon>Mortierellales</taxon>
        <taxon>Mortierellaceae</taxon>
        <taxon>Mortierella</taxon>
    </lineage>
</organism>
<proteinExistence type="predicted"/>
<evidence type="ECO:0000313" key="3">
    <source>
        <dbReference type="Proteomes" id="UP000738359"/>
    </source>
</evidence>